<evidence type="ECO:0000313" key="4">
    <source>
        <dbReference type="EMBL" id="MCF3945383.1"/>
    </source>
</evidence>
<proteinExistence type="predicted"/>
<keyword evidence="3" id="KW-0812">Transmembrane</keyword>
<reference evidence="4 5" key="1">
    <citation type="submission" date="2022-01" db="EMBL/GenBank/DDBJ databases">
        <authorList>
            <person name="Won M."/>
            <person name="Kim S.-J."/>
            <person name="Kwon S.-W."/>
        </authorList>
    </citation>
    <scope>NUCLEOTIDE SEQUENCE [LARGE SCALE GENOMIC DNA]</scope>
    <source>
        <strain evidence="4 5">KCTC 23505</strain>
    </source>
</reference>
<gene>
    <name evidence="4" type="ORF">L2A60_01625</name>
</gene>
<keyword evidence="1" id="KW-0175">Coiled coil</keyword>
<evidence type="ECO:0000256" key="3">
    <source>
        <dbReference type="SAM" id="Phobius"/>
    </source>
</evidence>
<evidence type="ECO:0000256" key="1">
    <source>
        <dbReference type="SAM" id="Coils"/>
    </source>
</evidence>
<organism evidence="4 5">
    <name type="scientific">Acidiphilium iwatense</name>
    <dbReference type="NCBI Taxonomy" id="768198"/>
    <lineage>
        <taxon>Bacteria</taxon>
        <taxon>Pseudomonadati</taxon>
        <taxon>Pseudomonadota</taxon>
        <taxon>Alphaproteobacteria</taxon>
        <taxon>Acetobacterales</taxon>
        <taxon>Acidocellaceae</taxon>
        <taxon>Acidiphilium</taxon>
    </lineage>
</organism>
<accession>A0ABS9DRK3</accession>
<evidence type="ECO:0000313" key="5">
    <source>
        <dbReference type="Proteomes" id="UP001521209"/>
    </source>
</evidence>
<feature type="transmembrane region" description="Helical" evidence="3">
    <location>
        <begin position="32"/>
        <end position="54"/>
    </location>
</feature>
<name>A0ABS9DRK3_9PROT</name>
<evidence type="ECO:0000256" key="2">
    <source>
        <dbReference type="SAM" id="MobiDB-lite"/>
    </source>
</evidence>
<dbReference type="Proteomes" id="UP001521209">
    <property type="component" value="Unassembled WGS sequence"/>
</dbReference>
<comment type="caution">
    <text evidence="4">The sequence shown here is derived from an EMBL/GenBank/DDBJ whole genome shotgun (WGS) entry which is preliminary data.</text>
</comment>
<dbReference type="RefSeq" id="WP_235702624.1">
    <property type="nucleotide sequence ID" value="NZ_JAKGBZ010000002.1"/>
</dbReference>
<protein>
    <submittedName>
        <fullName evidence="4">Uncharacterized protein</fullName>
    </submittedName>
</protein>
<dbReference type="EMBL" id="JAKGBZ010000002">
    <property type="protein sequence ID" value="MCF3945383.1"/>
    <property type="molecule type" value="Genomic_DNA"/>
</dbReference>
<keyword evidence="5" id="KW-1185">Reference proteome</keyword>
<feature type="region of interest" description="Disordered" evidence="2">
    <location>
        <begin position="1"/>
        <end position="25"/>
    </location>
</feature>
<keyword evidence="3" id="KW-1133">Transmembrane helix</keyword>
<keyword evidence="3" id="KW-0472">Membrane</keyword>
<sequence length="305" mass="31745">MSEHDTSSPEPALPERPSEPAATARRSWRTTFLVTAGVIVAVLLAGGETFLFRAQSGMPNQTRRIATLESQVNALQSKVTSFDRRLAELAARPQPKAAPPKAIAENQIPAALDTRLAAMQAGLAALSTTTVADHAAVVTLQSNAASLPKLVAKAQTLARIAQASLALQNGDALGPIPNAPEALVRYANAKPPTLGALKSSFPAYARKAVRAGGSVAADGGFWQKLRFRVESLVTVRHGGKVLVGSRAQGILAAAQRDLGNDDLAAALASLKTLPPGAQSAMTPWTRQATHLLAARAALADMADHS</sequence>
<feature type="coiled-coil region" evidence="1">
    <location>
        <begin position="58"/>
        <end position="92"/>
    </location>
</feature>